<reference evidence="3 4" key="1">
    <citation type="journal article" date="2023" name="Cell">
        <title>Genetic manipulation of Patescibacteria provides mechanistic insights into microbial dark matter and the epibiotic lifestyle.</title>
        <authorList>
            <person name="Wang Y."/>
            <person name="Gallagher L.A."/>
            <person name="Andrade P.A."/>
            <person name="Liu A."/>
            <person name="Humphreys I.R."/>
            <person name="Turkarslan S."/>
            <person name="Cutler K.J."/>
            <person name="Arrieta-Ortiz M.L."/>
            <person name="Li Y."/>
            <person name="Radey M.C."/>
            <person name="McLean J.S."/>
            <person name="Cong Q."/>
            <person name="Baker D."/>
            <person name="Baliga N.S."/>
            <person name="Peterson S.B."/>
            <person name="Mougous J.D."/>
        </authorList>
    </citation>
    <scope>NUCLEOTIDE SEQUENCE [LARGE SCALE GENOMIC DNA]</scope>
    <source>
        <strain evidence="3 4">ML1</strain>
    </source>
</reference>
<feature type="chain" id="PRO_5045347868" evidence="2">
    <location>
        <begin position="33"/>
        <end position="316"/>
    </location>
</feature>
<keyword evidence="1" id="KW-0812">Transmembrane</keyword>
<keyword evidence="2" id="KW-0732">Signal</keyword>
<evidence type="ECO:0000256" key="1">
    <source>
        <dbReference type="SAM" id="Phobius"/>
    </source>
</evidence>
<keyword evidence="1" id="KW-1133">Transmembrane helix</keyword>
<feature type="signal peptide" evidence="2">
    <location>
        <begin position="1"/>
        <end position="32"/>
    </location>
</feature>
<sequence length="316" mass="34443">MKYFGSWLKVLLLCGVFAAACSLAAPIPPAYAADNSSGDNVQLTLSPTSVHVDLRPGAAKTGEFKVVNSGSRPFTAKVYAAPYRVTDEDYNPAFTGGGAQTQISRWIKFSQNEYVLEPNQVVTIRYTINVPRDIPAAGQYAAIFAETTGDEDRGGTVITKKRVGMIVYGKTEGGNTRQSGELASIDTPWWQQQVPLTAKLRAKNSGNTDFTVKSKLIVKDFFSGATIHQTAETEHAVLPSTTRAIPLEWDGARVGLYNVELRIDMLGNSQTIQRTVLLMPAWMFAVVIILVLTLVGGVTYALVKKLRAKKKKIRLG</sequence>
<evidence type="ECO:0000256" key="2">
    <source>
        <dbReference type="SAM" id="SignalP"/>
    </source>
</evidence>
<evidence type="ECO:0000313" key="4">
    <source>
        <dbReference type="Proteomes" id="UP001177295"/>
    </source>
</evidence>
<keyword evidence="1" id="KW-0472">Membrane</keyword>
<keyword evidence="4" id="KW-1185">Reference proteome</keyword>
<dbReference type="PROSITE" id="PS51257">
    <property type="entry name" value="PROKAR_LIPOPROTEIN"/>
    <property type="match status" value="1"/>
</dbReference>
<organism evidence="3 4">
    <name type="scientific">Candidatus Southlakia epibionticum</name>
    <dbReference type="NCBI Taxonomy" id="3043284"/>
    <lineage>
        <taxon>Bacteria</taxon>
        <taxon>Candidatus Saccharimonadota</taxon>
        <taxon>Candidatus Saccharimonadia</taxon>
        <taxon>Candidatus Saccharimonadales</taxon>
        <taxon>Candidatus Saccharimonadaceae</taxon>
        <taxon>Candidatus Southlakia</taxon>
    </lineage>
</organism>
<dbReference type="Proteomes" id="UP001177295">
    <property type="component" value="Chromosome"/>
</dbReference>
<evidence type="ECO:0000313" key="3">
    <source>
        <dbReference type="EMBL" id="WIO46238.1"/>
    </source>
</evidence>
<name>A0ABY8WVC1_9BACT</name>
<accession>A0ABY8WVC1</accession>
<dbReference type="RefSeq" id="WP_376753774.1">
    <property type="nucleotide sequence ID" value="NZ_CP124550.1"/>
</dbReference>
<proteinExistence type="predicted"/>
<dbReference type="EMBL" id="CP124550">
    <property type="protein sequence ID" value="WIO46238.1"/>
    <property type="molecule type" value="Genomic_DNA"/>
</dbReference>
<feature type="transmembrane region" description="Helical" evidence="1">
    <location>
        <begin position="281"/>
        <end position="303"/>
    </location>
</feature>
<protein>
    <submittedName>
        <fullName evidence="3">DUF916 domain-containing protein</fullName>
    </submittedName>
</protein>
<gene>
    <name evidence="3" type="ORF">SEML1_0626</name>
</gene>